<keyword evidence="5" id="KW-0804">Transcription</keyword>
<dbReference type="PANTHER" id="PTHR35807">
    <property type="entry name" value="TRANSCRIPTIONAL REGULATOR REDD-RELATED"/>
    <property type="match status" value="1"/>
</dbReference>
<evidence type="ECO:0000256" key="3">
    <source>
        <dbReference type="ARBA" id="ARBA00023015"/>
    </source>
</evidence>
<comment type="similarity">
    <text evidence="1">Belongs to the AfsR/DnrI/RedD regulatory family.</text>
</comment>
<dbReference type="SUPFAM" id="SSF48452">
    <property type="entry name" value="TPR-like"/>
    <property type="match status" value="1"/>
</dbReference>
<comment type="caution">
    <text evidence="10">The sequence shown here is derived from an EMBL/GenBank/DDBJ whole genome shotgun (WGS) entry which is preliminary data.</text>
</comment>
<feature type="domain" description="Response regulatory" evidence="8">
    <location>
        <begin position="2"/>
        <end position="116"/>
    </location>
</feature>
<evidence type="ECO:0000259" key="9">
    <source>
        <dbReference type="PROSITE" id="PS51755"/>
    </source>
</evidence>
<dbReference type="SMART" id="SM00862">
    <property type="entry name" value="Trans_reg_C"/>
    <property type="match status" value="1"/>
</dbReference>
<evidence type="ECO:0000256" key="7">
    <source>
        <dbReference type="PROSITE-ProRule" id="PRU01091"/>
    </source>
</evidence>
<dbReference type="InterPro" id="IPR001789">
    <property type="entry name" value="Sig_transdc_resp-reg_receiver"/>
</dbReference>
<feature type="DNA-binding region" description="OmpR/PhoB-type" evidence="7">
    <location>
        <begin position="119"/>
        <end position="227"/>
    </location>
</feature>
<evidence type="ECO:0000256" key="2">
    <source>
        <dbReference type="ARBA" id="ARBA00023012"/>
    </source>
</evidence>
<dbReference type="GO" id="GO:0006355">
    <property type="term" value="P:regulation of DNA-templated transcription"/>
    <property type="evidence" value="ECO:0007669"/>
    <property type="project" value="InterPro"/>
</dbReference>
<dbReference type="Pfam" id="PF00486">
    <property type="entry name" value="Trans_reg_C"/>
    <property type="match status" value="1"/>
</dbReference>
<protein>
    <submittedName>
        <fullName evidence="10">Response regulator</fullName>
    </submittedName>
</protein>
<proteinExistence type="inferred from homology"/>
<keyword evidence="4 7" id="KW-0238">DNA-binding</keyword>
<dbReference type="InterPro" id="IPR051677">
    <property type="entry name" value="AfsR-DnrI-RedD_regulator"/>
</dbReference>
<dbReference type="PANTHER" id="PTHR35807:SF2">
    <property type="entry name" value="TRANSCRIPTIONAL ACTIVATOR DOMAIN"/>
    <property type="match status" value="1"/>
</dbReference>
<keyword evidence="11" id="KW-1185">Reference proteome</keyword>
<comment type="caution">
    <text evidence="6">Lacks conserved residue(s) required for the propagation of feature annotation.</text>
</comment>
<dbReference type="InterPro" id="IPR005158">
    <property type="entry name" value="BTAD"/>
</dbReference>
<evidence type="ECO:0000256" key="6">
    <source>
        <dbReference type="PROSITE-ProRule" id="PRU00169"/>
    </source>
</evidence>
<dbReference type="Proteomes" id="UP000310636">
    <property type="component" value="Unassembled WGS sequence"/>
</dbReference>
<dbReference type="Pfam" id="PF00072">
    <property type="entry name" value="Response_reg"/>
    <property type="match status" value="1"/>
</dbReference>
<dbReference type="Gene3D" id="1.25.40.10">
    <property type="entry name" value="Tetratricopeptide repeat domain"/>
    <property type="match status" value="1"/>
</dbReference>
<dbReference type="InterPro" id="IPR011006">
    <property type="entry name" value="CheY-like_superfamily"/>
</dbReference>
<dbReference type="OrthoDB" id="3190595at2"/>
<dbReference type="SUPFAM" id="SSF52172">
    <property type="entry name" value="CheY-like"/>
    <property type="match status" value="1"/>
</dbReference>
<dbReference type="PROSITE" id="PS50110">
    <property type="entry name" value="RESPONSE_REGULATORY"/>
    <property type="match status" value="1"/>
</dbReference>
<evidence type="ECO:0000256" key="5">
    <source>
        <dbReference type="ARBA" id="ARBA00023163"/>
    </source>
</evidence>
<dbReference type="InterPro" id="IPR001867">
    <property type="entry name" value="OmpR/PhoB-type_DNA-bd"/>
</dbReference>
<dbReference type="GO" id="GO:0003677">
    <property type="term" value="F:DNA binding"/>
    <property type="evidence" value="ECO:0007669"/>
    <property type="project" value="UniProtKB-UniRule"/>
</dbReference>
<dbReference type="RefSeq" id="WP_136371577.1">
    <property type="nucleotide sequence ID" value="NZ_SSOB01000027.1"/>
</dbReference>
<keyword evidence="3" id="KW-0805">Transcription regulation</keyword>
<name>A0A4V3WEF3_9BACL</name>
<dbReference type="Gene3D" id="1.10.10.10">
    <property type="entry name" value="Winged helix-like DNA-binding domain superfamily/Winged helix DNA-binding domain"/>
    <property type="match status" value="1"/>
</dbReference>
<dbReference type="SMART" id="SM00448">
    <property type="entry name" value="REC"/>
    <property type="match status" value="1"/>
</dbReference>
<organism evidence="10 11">
    <name type="scientific">Cohnella fermenti</name>
    <dbReference type="NCBI Taxonomy" id="2565925"/>
    <lineage>
        <taxon>Bacteria</taxon>
        <taxon>Bacillati</taxon>
        <taxon>Bacillota</taxon>
        <taxon>Bacilli</taxon>
        <taxon>Bacillales</taxon>
        <taxon>Paenibacillaceae</taxon>
        <taxon>Cohnella</taxon>
    </lineage>
</organism>
<dbReference type="Pfam" id="PF03704">
    <property type="entry name" value="BTAD"/>
    <property type="match status" value="1"/>
</dbReference>
<gene>
    <name evidence="10" type="ORF">E6C55_19925</name>
</gene>
<feature type="domain" description="OmpR/PhoB-type" evidence="9">
    <location>
        <begin position="119"/>
        <end position="227"/>
    </location>
</feature>
<evidence type="ECO:0000256" key="4">
    <source>
        <dbReference type="ARBA" id="ARBA00023125"/>
    </source>
</evidence>
<keyword evidence="2" id="KW-0902">Two-component regulatory system</keyword>
<dbReference type="GO" id="GO:0000160">
    <property type="term" value="P:phosphorelay signal transduction system"/>
    <property type="evidence" value="ECO:0007669"/>
    <property type="project" value="UniProtKB-KW"/>
</dbReference>
<dbReference type="InterPro" id="IPR011990">
    <property type="entry name" value="TPR-like_helical_dom_sf"/>
</dbReference>
<dbReference type="SUPFAM" id="SSF46894">
    <property type="entry name" value="C-terminal effector domain of the bipartite response regulators"/>
    <property type="match status" value="1"/>
</dbReference>
<dbReference type="InterPro" id="IPR036388">
    <property type="entry name" value="WH-like_DNA-bd_sf"/>
</dbReference>
<sequence>MRTILIDNDPIALSRLAEELYRIGGLDIIGSFLEPQLALERMDDLRPRTVFLEIEMPELNGIEQAELILEKHPSTLLVFVTGCDDFAVQAFGLNAVDYILKPLDPARLKLTVGRLLGRERILTASAAAKPSLQICTLGSLRFEDTERRSVPVRWKTYKAQELFAFLLHHRERYVRKQTLLEQLWPDADWKRGTMQLYTAVYQVRKLLQEAGIDIRIVSGEEGYRLETRGHRMDVQRWEEQLGAAPALTRDTLECHKRLFGLYQGDYFGEHAYLWAETERQRLRALWLEHAKRIGSCYAEQGMEAEAAAHYGRVQSVLPQEESIYFELMKIYDRLKDRHSVEKQYGLLQQMVRREWGAEPHPSIRRWFVDWKAAGSPP</sequence>
<reference evidence="10 11" key="1">
    <citation type="submission" date="2019-04" db="EMBL/GenBank/DDBJ databases">
        <title>Cohnella sp. nov. isolated from preserved vegetables.</title>
        <authorList>
            <person name="Lin S.-Y."/>
            <person name="Hung M.-H."/>
            <person name="Young C.-C."/>
        </authorList>
    </citation>
    <scope>NUCLEOTIDE SEQUENCE [LARGE SCALE GENOMIC DNA]</scope>
    <source>
        <strain evidence="10 11">CC-MHH1044</strain>
    </source>
</reference>
<evidence type="ECO:0000313" key="11">
    <source>
        <dbReference type="Proteomes" id="UP000310636"/>
    </source>
</evidence>
<dbReference type="EMBL" id="SSOB01000027">
    <property type="protein sequence ID" value="THF76050.1"/>
    <property type="molecule type" value="Genomic_DNA"/>
</dbReference>
<dbReference type="SMART" id="SM01043">
    <property type="entry name" value="BTAD"/>
    <property type="match status" value="1"/>
</dbReference>
<dbReference type="PROSITE" id="PS51755">
    <property type="entry name" value="OMPR_PHOB"/>
    <property type="match status" value="1"/>
</dbReference>
<evidence type="ECO:0000256" key="1">
    <source>
        <dbReference type="ARBA" id="ARBA00005820"/>
    </source>
</evidence>
<accession>A0A4V3WEF3</accession>
<evidence type="ECO:0000313" key="10">
    <source>
        <dbReference type="EMBL" id="THF76050.1"/>
    </source>
</evidence>
<dbReference type="AlphaFoldDB" id="A0A4V3WEF3"/>
<dbReference type="Gene3D" id="3.40.50.2300">
    <property type="match status" value="1"/>
</dbReference>
<evidence type="ECO:0000259" key="8">
    <source>
        <dbReference type="PROSITE" id="PS50110"/>
    </source>
</evidence>
<dbReference type="InterPro" id="IPR016032">
    <property type="entry name" value="Sig_transdc_resp-reg_C-effctor"/>
</dbReference>